<keyword evidence="11 17" id="KW-0472">Membrane</keyword>
<evidence type="ECO:0000256" key="15">
    <source>
        <dbReference type="ARBA" id="ARBA00032932"/>
    </source>
</evidence>
<dbReference type="InterPro" id="IPR003824">
    <property type="entry name" value="UppP"/>
</dbReference>
<dbReference type="EC" id="3.6.1.27" evidence="3 17"/>
<organism evidence="18 19">
    <name type="scientific">Pelolinea submarina</name>
    <dbReference type="NCBI Taxonomy" id="913107"/>
    <lineage>
        <taxon>Bacteria</taxon>
        <taxon>Bacillati</taxon>
        <taxon>Chloroflexota</taxon>
        <taxon>Anaerolineae</taxon>
        <taxon>Anaerolineales</taxon>
        <taxon>Anaerolineaceae</taxon>
        <taxon>Pelolinea</taxon>
    </lineage>
</organism>
<dbReference type="GO" id="GO:0050380">
    <property type="term" value="F:undecaprenyl-diphosphatase activity"/>
    <property type="evidence" value="ECO:0007669"/>
    <property type="project" value="UniProtKB-UniRule"/>
</dbReference>
<dbReference type="PANTHER" id="PTHR30622">
    <property type="entry name" value="UNDECAPRENYL-DIPHOSPHATASE"/>
    <property type="match status" value="1"/>
</dbReference>
<evidence type="ECO:0000256" key="3">
    <source>
        <dbReference type="ARBA" id="ARBA00012374"/>
    </source>
</evidence>
<evidence type="ECO:0000256" key="5">
    <source>
        <dbReference type="ARBA" id="ARBA00022475"/>
    </source>
</evidence>
<dbReference type="SUPFAM" id="SSF53850">
    <property type="entry name" value="Periplasmic binding protein-like II"/>
    <property type="match status" value="1"/>
</dbReference>
<keyword evidence="9 17" id="KW-0573">Peptidoglycan synthesis</keyword>
<keyword evidence="13 17" id="KW-0961">Cell wall biogenesis/degradation</keyword>
<dbReference type="Gene3D" id="3.40.190.10">
    <property type="entry name" value="Periplasmic binding protein-like II"/>
    <property type="match status" value="1"/>
</dbReference>
<evidence type="ECO:0000256" key="14">
    <source>
        <dbReference type="ARBA" id="ARBA00032707"/>
    </source>
</evidence>
<protein>
    <recommendedName>
        <fullName evidence="4 17">Undecaprenyl-diphosphatase</fullName>
        <ecNumber evidence="3 17">3.6.1.27</ecNumber>
    </recommendedName>
    <alternativeName>
        <fullName evidence="15 17">Bacitracin resistance protein</fullName>
    </alternativeName>
    <alternativeName>
        <fullName evidence="14 17">Undecaprenyl pyrophosphate phosphatase</fullName>
    </alternativeName>
</protein>
<keyword evidence="5 17" id="KW-1003">Cell membrane</keyword>
<evidence type="ECO:0000256" key="6">
    <source>
        <dbReference type="ARBA" id="ARBA00022692"/>
    </source>
</evidence>
<keyword evidence="7 17" id="KW-0378">Hydrolase</keyword>
<keyword evidence="6 17" id="KW-0812">Transmembrane</keyword>
<evidence type="ECO:0000256" key="16">
    <source>
        <dbReference type="ARBA" id="ARBA00047594"/>
    </source>
</evidence>
<evidence type="ECO:0000256" key="1">
    <source>
        <dbReference type="ARBA" id="ARBA00004651"/>
    </source>
</evidence>
<feature type="transmembrane region" description="Helical" evidence="17">
    <location>
        <begin position="7"/>
        <end position="30"/>
    </location>
</feature>
<dbReference type="OrthoDB" id="9808289at2"/>
<dbReference type="Proteomes" id="UP000256388">
    <property type="component" value="Unassembled WGS sequence"/>
</dbReference>
<evidence type="ECO:0000313" key="18">
    <source>
        <dbReference type="EMBL" id="REG11206.1"/>
    </source>
</evidence>
<keyword evidence="19" id="KW-1185">Reference proteome</keyword>
<dbReference type="PANTHER" id="PTHR30622:SF2">
    <property type="entry name" value="UNDECAPRENYL-DIPHOSPHATASE"/>
    <property type="match status" value="1"/>
</dbReference>
<gene>
    <name evidence="17" type="primary">uppP</name>
    <name evidence="18" type="ORF">DFR64_1083</name>
</gene>
<dbReference type="GO" id="GO:0008360">
    <property type="term" value="P:regulation of cell shape"/>
    <property type="evidence" value="ECO:0007669"/>
    <property type="project" value="UniProtKB-KW"/>
</dbReference>
<dbReference type="GO" id="GO:0009252">
    <property type="term" value="P:peptidoglycan biosynthetic process"/>
    <property type="evidence" value="ECO:0007669"/>
    <property type="project" value="UniProtKB-KW"/>
</dbReference>
<feature type="transmembrane region" description="Helical" evidence="17">
    <location>
        <begin position="192"/>
        <end position="215"/>
    </location>
</feature>
<feature type="transmembrane region" description="Helical" evidence="17">
    <location>
        <begin position="90"/>
        <end position="108"/>
    </location>
</feature>
<comment type="caution">
    <text evidence="18">The sequence shown here is derived from an EMBL/GenBank/DDBJ whole genome shotgun (WGS) entry which is preliminary data.</text>
</comment>
<evidence type="ECO:0000256" key="11">
    <source>
        <dbReference type="ARBA" id="ARBA00023136"/>
    </source>
</evidence>
<evidence type="ECO:0000256" key="8">
    <source>
        <dbReference type="ARBA" id="ARBA00022960"/>
    </source>
</evidence>
<proteinExistence type="inferred from homology"/>
<evidence type="ECO:0000256" key="2">
    <source>
        <dbReference type="ARBA" id="ARBA00010621"/>
    </source>
</evidence>
<reference evidence="18 19" key="1">
    <citation type="submission" date="2018-08" db="EMBL/GenBank/DDBJ databases">
        <title>Genomic Encyclopedia of Type Strains, Phase IV (KMG-IV): sequencing the most valuable type-strain genomes for metagenomic binning, comparative biology and taxonomic classification.</title>
        <authorList>
            <person name="Goeker M."/>
        </authorList>
    </citation>
    <scope>NUCLEOTIDE SEQUENCE [LARGE SCALE GENOMIC DNA]</scope>
    <source>
        <strain evidence="18 19">DSM 23923</strain>
    </source>
</reference>
<dbReference type="EMBL" id="QUMS01000001">
    <property type="protein sequence ID" value="REG11206.1"/>
    <property type="molecule type" value="Genomic_DNA"/>
</dbReference>
<dbReference type="AlphaFoldDB" id="A0A347ZSE8"/>
<feature type="transmembrane region" description="Helical" evidence="17">
    <location>
        <begin position="221"/>
        <end position="240"/>
    </location>
</feature>
<dbReference type="GO" id="GO:0005886">
    <property type="term" value="C:plasma membrane"/>
    <property type="evidence" value="ECO:0007669"/>
    <property type="project" value="UniProtKB-SubCell"/>
</dbReference>
<evidence type="ECO:0000256" key="12">
    <source>
        <dbReference type="ARBA" id="ARBA00023251"/>
    </source>
</evidence>
<dbReference type="HAMAP" id="MF_01006">
    <property type="entry name" value="Undec_diphosphatase"/>
    <property type="match status" value="1"/>
</dbReference>
<name>A0A347ZSE8_9CHLR</name>
<keyword evidence="10 17" id="KW-1133">Transmembrane helix</keyword>
<evidence type="ECO:0000256" key="13">
    <source>
        <dbReference type="ARBA" id="ARBA00023316"/>
    </source>
</evidence>
<evidence type="ECO:0000256" key="7">
    <source>
        <dbReference type="ARBA" id="ARBA00022801"/>
    </source>
</evidence>
<dbReference type="Pfam" id="PF02673">
    <property type="entry name" value="BacA"/>
    <property type="match status" value="1"/>
</dbReference>
<comment type="function">
    <text evidence="17">Catalyzes the dephosphorylation of undecaprenyl diphosphate (UPP). Confers resistance to bacitracin.</text>
</comment>
<comment type="similarity">
    <text evidence="2 17">Belongs to the UppP family.</text>
</comment>
<evidence type="ECO:0000256" key="4">
    <source>
        <dbReference type="ARBA" id="ARBA00021581"/>
    </source>
</evidence>
<accession>A0A347ZSE8</accession>
<evidence type="ECO:0000256" key="10">
    <source>
        <dbReference type="ARBA" id="ARBA00022989"/>
    </source>
</evidence>
<comment type="subcellular location">
    <subcellularLocation>
        <location evidence="1 17">Cell membrane</location>
        <topology evidence="1 17">Multi-pass membrane protein</topology>
    </subcellularLocation>
</comment>
<dbReference type="GO" id="GO:0071555">
    <property type="term" value="P:cell wall organization"/>
    <property type="evidence" value="ECO:0007669"/>
    <property type="project" value="UniProtKB-KW"/>
</dbReference>
<feature type="transmembrane region" description="Helical" evidence="17">
    <location>
        <begin position="252"/>
        <end position="272"/>
    </location>
</feature>
<dbReference type="GO" id="GO:0046677">
    <property type="term" value="P:response to antibiotic"/>
    <property type="evidence" value="ECO:0007669"/>
    <property type="project" value="UniProtKB-UniRule"/>
</dbReference>
<feature type="transmembrane region" description="Helical" evidence="17">
    <location>
        <begin position="120"/>
        <end position="139"/>
    </location>
</feature>
<dbReference type="RefSeq" id="WP_116224342.1">
    <property type="nucleotide sequence ID" value="NZ_AP018437.1"/>
</dbReference>
<dbReference type="NCBIfam" id="TIGR00753">
    <property type="entry name" value="undec_PP_bacA"/>
    <property type="match status" value="1"/>
</dbReference>
<feature type="transmembrane region" description="Helical" evidence="17">
    <location>
        <begin position="42"/>
        <end position="62"/>
    </location>
</feature>
<evidence type="ECO:0000313" key="19">
    <source>
        <dbReference type="Proteomes" id="UP000256388"/>
    </source>
</evidence>
<evidence type="ECO:0000256" key="17">
    <source>
        <dbReference type="HAMAP-Rule" id="MF_01006"/>
    </source>
</evidence>
<sequence>MTFFQSILLGIIQGITEFLPISSSAHLVLVPALLNWNLPPEQLFPFDVLVQIGTLLAVIFYYREDLGIILKSMVRGIVSRKPFAEVEARTGWLTLLATIPAGIVGLYLKPAIESAFSSPAITSISLFITAAFLVASEVLGKRTREIDALTWKDALWIGAFQALSVFPGISRSGSTITGGMTRNLKRRTAGQFAFLMSIPIMLAAGILGVIDLMQIPNLQNFLPVLTTGFLIAAVVGYYAISWLIRYINEHSLLPFAAYCVLLGAGSLALMALTPQSGTASSSGKLADANAYQVAYNPNLEWIVPVITNCQNEITDFQITYQQAASLTAASGNYDVYLSYGTNAEIGANIYLIGSDQLAVAVNASRGMQQIPISLVDSIFSGQTTTWGEAYATCPDCFNSDLTSNSDAIRIWILPEDSGLWSAFTALYLDALPSSFANIAPNARIMYQTLAADPNAIGVLPAGWLNDSVTGLTVRGDNTTPISLPILAAAHSEPDENLSQWLACIQNALP</sequence>
<keyword evidence="12 17" id="KW-0046">Antibiotic resistance</keyword>
<comment type="catalytic activity">
    <reaction evidence="16 17">
        <text>di-trans,octa-cis-undecaprenyl diphosphate + H2O = di-trans,octa-cis-undecaprenyl phosphate + phosphate + H(+)</text>
        <dbReference type="Rhea" id="RHEA:28094"/>
        <dbReference type="ChEBI" id="CHEBI:15377"/>
        <dbReference type="ChEBI" id="CHEBI:15378"/>
        <dbReference type="ChEBI" id="CHEBI:43474"/>
        <dbReference type="ChEBI" id="CHEBI:58405"/>
        <dbReference type="ChEBI" id="CHEBI:60392"/>
        <dbReference type="EC" id="3.6.1.27"/>
    </reaction>
</comment>
<comment type="miscellaneous">
    <text evidence="17">Bacitracin is thought to be involved in the inhibition of peptidoglycan synthesis by sequestering undecaprenyl diphosphate, thereby reducing the pool of lipid carrier available.</text>
</comment>
<evidence type="ECO:0000256" key="9">
    <source>
        <dbReference type="ARBA" id="ARBA00022984"/>
    </source>
</evidence>
<keyword evidence="8 17" id="KW-0133">Cell shape</keyword>